<evidence type="ECO:0000256" key="3">
    <source>
        <dbReference type="PROSITE-ProRule" id="PRU10100"/>
    </source>
</evidence>
<keyword evidence="2" id="KW-0040">ANK repeat</keyword>
<dbReference type="PRINTS" id="PR00139">
    <property type="entry name" value="ASNGLNASE"/>
</dbReference>
<dbReference type="Pfam" id="PF12796">
    <property type="entry name" value="Ank_2"/>
    <property type="match status" value="2"/>
</dbReference>
<evidence type="ECO:0000256" key="2">
    <source>
        <dbReference type="PROSITE-ProRule" id="PRU00023"/>
    </source>
</evidence>
<dbReference type="InterPro" id="IPR027473">
    <property type="entry name" value="L-asparaginase_C"/>
</dbReference>
<dbReference type="PROSITE" id="PS50088">
    <property type="entry name" value="ANK_REPEAT"/>
    <property type="match status" value="2"/>
</dbReference>
<accession>A0A0D6L6J6</accession>
<dbReference type="PANTHER" id="PTHR11707">
    <property type="entry name" value="L-ASPARAGINASE"/>
    <property type="match status" value="1"/>
</dbReference>
<evidence type="ECO:0000259" key="4">
    <source>
        <dbReference type="Pfam" id="PF00710"/>
    </source>
</evidence>
<proteinExistence type="predicted"/>
<dbReference type="FunFam" id="3.40.50.1170:FF:000003">
    <property type="entry name" value="60 kDa lysophospholipase"/>
    <property type="match status" value="1"/>
</dbReference>
<dbReference type="SUPFAM" id="SSF48403">
    <property type="entry name" value="Ankyrin repeat"/>
    <property type="match status" value="1"/>
</dbReference>
<feature type="domain" description="L-asparaginase N-terminal" evidence="4">
    <location>
        <begin position="113"/>
        <end position="331"/>
    </location>
</feature>
<dbReference type="PROSITE" id="PS50297">
    <property type="entry name" value="ANK_REP_REGION"/>
    <property type="match status" value="2"/>
</dbReference>
<evidence type="ECO:0000313" key="5">
    <source>
        <dbReference type="EMBL" id="EPB67044.1"/>
    </source>
</evidence>
<dbReference type="Gene3D" id="1.25.40.20">
    <property type="entry name" value="Ankyrin repeat-containing domain"/>
    <property type="match status" value="2"/>
</dbReference>
<dbReference type="SFLD" id="SFLDS00057">
    <property type="entry name" value="Glutaminase/Asparaginase"/>
    <property type="match status" value="1"/>
</dbReference>
<evidence type="ECO:0000256" key="1">
    <source>
        <dbReference type="ARBA" id="ARBA00012920"/>
    </source>
</evidence>
<dbReference type="InterPro" id="IPR002110">
    <property type="entry name" value="Ankyrin_rpt"/>
</dbReference>
<dbReference type="Pfam" id="PF00710">
    <property type="entry name" value="Asparaginase"/>
    <property type="match status" value="1"/>
</dbReference>
<dbReference type="SUPFAM" id="SSF53774">
    <property type="entry name" value="Glutaminase/Asparaginase"/>
    <property type="match status" value="1"/>
</dbReference>
<dbReference type="PANTHER" id="PTHR11707:SF28">
    <property type="entry name" value="60 KDA LYSOPHOSPHOLIPASE"/>
    <property type="match status" value="1"/>
</dbReference>
<dbReference type="Gene3D" id="3.40.50.1170">
    <property type="entry name" value="L-asparaginase, N-terminal domain"/>
    <property type="match status" value="1"/>
</dbReference>
<dbReference type="AlphaFoldDB" id="A0A0D6L6J6"/>
<dbReference type="PROSITE" id="PS51732">
    <property type="entry name" value="ASN_GLN_ASE_3"/>
    <property type="match status" value="1"/>
</dbReference>
<dbReference type="InterPro" id="IPR037152">
    <property type="entry name" value="L-asparaginase_N_sf"/>
</dbReference>
<dbReference type="SMART" id="SM00248">
    <property type="entry name" value="ANK"/>
    <property type="match status" value="3"/>
</dbReference>
<keyword evidence="6" id="KW-1185">Reference proteome</keyword>
<dbReference type="InterPro" id="IPR036770">
    <property type="entry name" value="Ankyrin_rpt-contain_sf"/>
</dbReference>
<dbReference type="Proteomes" id="UP000054495">
    <property type="component" value="Unassembled WGS sequence"/>
</dbReference>
<feature type="active site" evidence="3">
    <location>
        <position position="230"/>
    </location>
</feature>
<dbReference type="EMBL" id="KE125800">
    <property type="protein sequence ID" value="EPB67044.1"/>
    <property type="molecule type" value="Genomic_DNA"/>
</dbReference>
<dbReference type="InterPro" id="IPR036152">
    <property type="entry name" value="Asp/glu_Ase-like_sf"/>
</dbReference>
<reference evidence="5 6" key="1">
    <citation type="submission" date="2013-05" db="EMBL/GenBank/DDBJ databases">
        <title>Draft genome of the parasitic nematode Anyclostoma ceylanicum.</title>
        <authorList>
            <person name="Mitreva M."/>
        </authorList>
    </citation>
    <scope>NUCLEOTIDE SEQUENCE [LARGE SCALE GENOMIC DNA]</scope>
</reference>
<feature type="repeat" description="ANK" evidence="2">
    <location>
        <begin position="548"/>
        <end position="580"/>
    </location>
</feature>
<dbReference type="InterPro" id="IPR006034">
    <property type="entry name" value="Asparaginase/glutaminase-like"/>
</dbReference>
<dbReference type="InterPro" id="IPR027475">
    <property type="entry name" value="Asparaginase/glutaminase_AS2"/>
</dbReference>
<name>A0A0D6L6J6_9BILA</name>
<dbReference type="PIRSF" id="PIRSF500176">
    <property type="entry name" value="L_ASNase"/>
    <property type="match status" value="1"/>
</dbReference>
<dbReference type="GO" id="GO:0009066">
    <property type="term" value="P:aspartate family amino acid metabolic process"/>
    <property type="evidence" value="ECO:0007669"/>
    <property type="project" value="UniProtKB-ARBA"/>
</dbReference>
<feature type="repeat" description="ANK" evidence="2">
    <location>
        <begin position="647"/>
        <end position="679"/>
    </location>
</feature>
<dbReference type="Gene3D" id="3.40.50.40">
    <property type="match status" value="2"/>
</dbReference>
<evidence type="ECO:0000313" key="6">
    <source>
        <dbReference type="Proteomes" id="UP000054495"/>
    </source>
</evidence>
<dbReference type="InterPro" id="IPR041725">
    <property type="entry name" value="L-asparaginase_I"/>
</dbReference>
<gene>
    <name evidence="5" type="ORF">ANCCEY_13865</name>
</gene>
<dbReference type="SMART" id="SM00870">
    <property type="entry name" value="Asparaginase"/>
    <property type="match status" value="1"/>
</dbReference>
<dbReference type="CDD" id="cd08963">
    <property type="entry name" value="L-asparaginase_I"/>
    <property type="match status" value="1"/>
</dbReference>
<dbReference type="PROSITE" id="PS00917">
    <property type="entry name" value="ASN_GLN_ASE_2"/>
    <property type="match status" value="1"/>
</dbReference>
<dbReference type="GO" id="GO:0004067">
    <property type="term" value="F:asparaginase activity"/>
    <property type="evidence" value="ECO:0007669"/>
    <property type="project" value="UniProtKB-UniRule"/>
</dbReference>
<dbReference type="PIRSF" id="PIRSF001220">
    <property type="entry name" value="L-ASNase_gatD"/>
    <property type="match status" value="1"/>
</dbReference>
<dbReference type="InterPro" id="IPR027474">
    <property type="entry name" value="L-asparaginase_N"/>
</dbReference>
<sequence length="721" mass="79911">MFKLGKIAKIPTFKIGEVDEEGEERVWTQTHGVPHYAIRKMSSPPTMMSATSPKRPLDESHTPKLLKIHDGNIMRNVSATEFGAFTENLVHDLHETKTAPTSIDAPSALPEARVLCLYTGGTIGMRSHDGGYGSGFSVYSPQAGYLPAVLRTIPPLNDTAFIEKNFSSSPVKPYSLPPVRLMKKRVVYWIVEYEPLLDSCDMTFDDWIRVATDIRKAYHNYDGFVVLHGTDTLAYTASALSFMMENLGKPVIITGSQIPVAEVRSDGMENLIGALIIAGNFDIPEVCVYFNNKLMRGNRTIKLDNSALEAFDSPNMQPLARMAIKIQVNYDSIFRSTNINPFTVHDNLCRDVGLLRIFPSMSIESVRAFLQPPTKGVILQTFGAGNMPTKRKDIIDALKILYDIGVIPGSDMTSEAAMAKMCYVLGKDEWDHETKRMMLQTNLRGEMTVTNEAIGTRELDIIPHIAKCLRLSSGNEVQLIRDTILPPLFCNAAKTNKPEILKKIKADTSSELAEAVEEENWEEFVDTLVDTPSTANEAGVNFSNPDYNLRTALHVAASNGNLEAVRYLLGIGVNVHAKDLFGYNPLLCAVKAKARKCVEEIRQAGGIIDIPQFKLGVDLCLAAAHGDIEQLRCWAAAGSELIETDYDKRTALHVAVTHYQIEAVKYLMEHGLDPNVVDDFGTTPMSEAKRKNFKDIIDVMNAAIEKRDSASAEVFKMEEPK</sequence>
<protein>
    <recommendedName>
        <fullName evidence="1">asparaginase</fullName>
        <ecNumber evidence="1">3.5.1.1</ecNumber>
    </recommendedName>
</protein>
<dbReference type="EC" id="3.5.1.1" evidence="1"/>
<organism evidence="5 6">
    <name type="scientific">Ancylostoma ceylanicum</name>
    <dbReference type="NCBI Taxonomy" id="53326"/>
    <lineage>
        <taxon>Eukaryota</taxon>
        <taxon>Metazoa</taxon>
        <taxon>Ecdysozoa</taxon>
        <taxon>Nematoda</taxon>
        <taxon>Chromadorea</taxon>
        <taxon>Rhabditida</taxon>
        <taxon>Rhabditina</taxon>
        <taxon>Rhabditomorpha</taxon>
        <taxon>Strongyloidea</taxon>
        <taxon>Ancylostomatidae</taxon>
        <taxon>Ancylostomatinae</taxon>
        <taxon>Ancylostoma</taxon>
    </lineage>
</organism>